<dbReference type="InterPro" id="IPR008269">
    <property type="entry name" value="Lon_proteolytic"/>
</dbReference>
<evidence type="ECO:0000256" key="12">
    <source>
        <dbReference type="PIRSR" id="PIRSR001174-1"/>
    </source>
</evidence>
<keyword evidence="2 10" id="KW-0963">Cytoplasm</keyword>
<dbReference type="Gene3D" id="2.30.130.40">
    <property type="entry name" value="LON domain-like"/>
    <property type="match status" value="1"/>
</dbReference>
<evidence type="ECO:0000313" key="19">
    <source>
        <dbReference type="Proteomes" id="UP000562395"/>
    </source>
</evidence>
<dbReference type="SUPFAM" id="SSF52540">
    <property type="entry name" value="P-loop containing nucleoside triphosphate hydrolases"/>
    <property type="match status" value="1"/>
</dbReference>
<dbReference type="InterPro" id="IPR004815">
    <property type="entry name" value="Lon_bac/euk-typ"/>
</dbReference>
<evidence type="ECO:0000256" key="9">
    <source>
        <dbReference type="ARBA" id="ARBA00050665"/>
    </source>
</evidence>
<evidence type="ECO:0000256" key="13">
    <source>
        <dbReference type="PIRSR" id="PIRSR001174-2"/>
    </source>
</evidence>
<evidence type="ECO:0000256" key="7">
    <source>
        <dbReference type="ARBA" id="ARBA00022840"/>
    </source>
</evidence>
<dbReference type="Pfam" id="PF02190">
    <property type="entry name" value="LON_substr_bdg"/>
    <property type="match status" value="1"/>
</dbReference>
<dbReference type="Gene3D" id="1.20.5.5270">
    <property type="match status" value="1"/>
</dbReference>
<feature type="binding site" evidence="10 13">
    <location>
        <begin position="354"/>
        <end position="361"/>
    </location>
    <ligand>
        <name>ATP</name>
        <dbReference type="ChEBI" id="CHEBI:30616"/>
    </ligand>
</feature>
<keyword evidence="6 10" id="KW-0720">Serine protease</keyword>
<comment type="caution">
    <text evidence="18">The sequence shown here is derived from an EMBL/GenBank/DDBJ whole genome shotgun (WGS) entry which is preliminary data.</text>
</comment>
<dbReference type="GO" id="GO:0034605">
    <property type="term" value="P:cellular response to heat"/>
    <property type="evidence" value="ECO:0007669"/>
    <property type="project" value="UniProtKB-UniRule"/>
</dbReference>
<dbReference type="GO" id="GO:0004252">
    <property type="term" value="F:serine-type endopeptidase activity"/>
    <property type="evidence" value="ECO:0007669"/>
    <property type="project" value="UniProtKB-UniRule"/>
</dbReference>
<dbReference type="InterPro" id="IPR003959">
    <property type="entry name" value="ATPase_AAA_core"/>
</dbReference>
<dbReference type="NCBIfam" id="TIGR00763">
    <property type="entry name" value="lon"/>
    <property type="match status" value="1"/>
</dbReference>
<evidence type="ECO:0000256" key="11">
    <source>
        <dbReference type="PIRNR" id="PIRNR001174"/>
    </source>
</evidence>
<dbReference type="InterPro" id="IPR027417">
    <property type="entry name" value="P-loop_NTPase"/>
</dbReference>
<keyword evidence="4 10" id="KW-0547">Nucleotide-binding</keyword>
<dbReference type="GO" id="GO:0005737">
    <property type="term" value="C:cytoplasm"/>
    <property type="evidence" value="ECO:0007669"/>
    <property type="project" value="UniProtKB-SubCell"/>
</dbReference>
<feature type="compositionally biased region" description="Polar residues" evidence="15">
    <location>
        <begin position="792"/>
        <end position="801"/>
    </location>
</feature>
<keyword evidence="7 10" id="KW-0067">ATP-binding</keyword>
<dbReference type="Gene3D" id="3.40.50.300">
    <property type="entry name" value="P-loop containing nucleotide triphosphate hydrolases"/>
    <property type="match status" value="1"/>
</dbReference>
<dbReference type="Gene3D" id="1.20.58.1480">
    <property type="match status" value="1"/>
</dbReference>
<comment type="function">
    <text evidence="10">ATP-dependent serine protease that mediates the selective degradation of mutant and abnormal proteins as well as certain short-lived regulatory proteins. Required for cellular homeostasis and for survival from DNA damage and developmental changes induced by stress. Degrades polypeptides processively to yield small peptide fragments that are 5 to 10 amino acids long. Binds to DNA in a double-stranded, site-specific manner.</text>
</comment>
<dbReference type="InterPro" id="IPR027065">
    <property type="entry name" value="Lon_Prtase"/>
</dbReference>
<dbReference type="AlphaFoldDB" id="A0A7W5ZTT0"/>
<evidence type="ECO:0000256" key="14">
    <source>
        <dbReference type="PROSITE-ProRule" id="PRU01122"/>
    </source>
</evidence>
<dbReference type="GO" id="GO:0005524">
    <property type="term" value="F:ATP binding"/>
    <property type="evidence" value="ECO:0007669"/>
    <property type="project" value="UniProtKB-UniRule"/>
</dbReference>
<dbReference type="Pfam" id="PF05362">
    <property type="entry name" value="Lon_C"/>
    <property type="match status" value="1"/>
</dbReference>
<keyword evidence="3 10" id="KW-0645">Protease</keyword>
<sequence>MTLYPLLPLRDIVVFPGMVVPLFVGREKSVSALEAAMTGNKDIFLLAQLDPGCDDPDRDDLYETGVIATVLQLLKLPDGTVRVLVEGRDRATLKTLREETTAAGGMLVAQVDQLEPVVATGTEVSAMMRSVVDQFAEYAKLSKKLPQDAGGQLGDIEDAGKLADSAAANLAAKVADKQAVLSESDPLKRLEMVLSFMEGELGVLQVERKIRGRVKRQMEKTQREYYLNEQMKAIQSELGGGDDGEANEIAELQDKIDKLKLSKEARSKAQSELKKLKGMQPMSAEATVIRNYLDVLLGLPWGKKSKLKRDLPAAQAVLDADHYALDKVKDRIVEYLAVQARTNKLKGPILCLVGPPGVGKTSLGKSIAKATGRQFVRQSLGGVRDEAEIRGHRRTYIGSLPGKIVTNLKKAGTSNPLFLLDEIDKLGQDFRGDPASALLEVLDPEQNSKFQDHYLELDVDLSDVMFVCTANSLNLPQALLDRMEIIRLEGYTEDEKVEIAERHLIAKQVEAHGLKKGEFTLEHEALRDLIRYYTREAGVRTLEREIARLARKSLRQILEGKTKAVTITSANLDEFAGVRKFRHGMSDEENQVGSVTGLAWTEVGGELLTIESVTVPGKGQVRTTGKLGEVMSEGVQMAFSFVKARSPAYGIKPSIFQRKDLHIHLPEGAVPKDGPSAGIGMVTAMVSTLTGIPIRADVAMTGEVTLRGRVLAIGGLKEKLLAALRGGIKTVLIPEENRKDLAEIPANIKDGLEIIPVSHVDEVLARALTAPIEAIEWTEADDLATQPGPGVSGQTPSHTAH</sequence>
<comment type="catalytic activity">
    <reaction evidence="9 10 11 14">
        <text>Hydrolysis of proteins in presence of ATP.</text>
        <dbReference type="EC" id="3.4.21.53"/>
    </reaction>
</comment>
<dbReference type="GO" id="GO:0016887">
    <property type="term" value="F:ATP hydrolysis activity"/>
    <property type="evidence" value="ECO:0007669"/>
    <property type="project" value="UniProtKB-UniRule"/>
</dbReference>
<evidence type="ECO:0000256" key="2">
    <source>
        <dbReference type="ARBA" id="ARBA00022490"/>
    </source>
</evidence>
<dbReference type="Pfam" id="PF00004">
    <property type="entry name" value="AAA"/>
    <property type="match status" value="1"/>
</dbReference>
<feature type="domain" description="Lon proteolytic" evidence="16">
    <location>
        <begin position="589"/>
        <end position="770"/>
    </location>
</feature>
<feature type="region of interest" description="Disordered" evidence="15">
    <location>
        <begin position="781"/>
        <end position="801"/>
    </location>
</feature>
<feature type="active site" evidence="10 12">
    <location>
        <position position="676"/>
    </location>
</feature>
<evidence type="ECO:0000313" key="18">
    <source>
        <dbReference type="EMBL" id="MBB3858973.1"/>
    </source>
</evidence>
<name>A0A7W5ZTT0_9SPHN</name>
<dbReference type="InterPro" id="IPR003111">
    <property type="entry name" value="Lon_prtase_N"/>
</dbReference>
<evidence type="ECO:0000256" key="8">
    <source>
        <dbReference type="ARBA" id="ARBA00023016"/>
    </source>
</evidence>
<evidence type="ECO:0000259" key="16">
    <source>
        <dbReference type="PROSITE" id="PS51786"/>
    </source>
</evidence>
<keyword evidence="8 10" id="KW-0346">Stress response</keyword>
<dbReference type="FunFam" id="3.30.230.10:FF:000010">
    <property type="entry name" value="Lon protease"/>
    <property type="match status" value="1"/>
</dbReference>
<dbReference type="GO" id="GO:0006515">
    <property type="term" value="P:protein quality control for misfolded or incompletely synthesized proteins"/>
    <property type="evidence" value="ECO:0007669"/>
    <property type="project" value="UniProtKB-UniRule"/>
</dbReference>
<dbReference type="Proteomes" id="UP000562395">
    <property type="component" value="Unassembled WGS sequence"/>
</dbReference>
<protein>
    <recommendedName>
        <fullName evidence="10 11">Lon protease</fullName>
        <ecNumber evidence="10 11">3.4.21.53</ecNumber>
    </recommendedName>
    <alternativeName>
        <fullName evidence="10">ATP-dependent protease La</fullName>
    </alternativeName>
</protein>
<dbReference type="PANTHER" id="PTHR10046">
    <property type="entry name" value="ATP DEPENDENT LON PROTEASE FAMILY MEMBER"/>
    <property type="match status" value="1"/>
</dbReference>
<evidence type="ECO:0000256" key="5">
    <source>
        <dbReference type="ARBA" id="ARBA00022801"/>
    </source>
</evidence>
<evidence type="ECO:0000259" key="17">
    <source>
        <dbReference type="PROSITE" id="PS51787"/>
    </source>
</evidence>
<dbReference type="InterPro" id="IPR046336">
    <property type="entry name" value="Lon_prtase_N_sf"/>
</dbReference>
<dbReference type="SMART" id="SM00382">
    <property type="entry name" value="AAA"/>
    <property type="match status" value="1"/>
</dbReference>
<dbReference type="EC" id="3.4.21.53" evidence="10 11"/>
<evidence type="ECO:0000256" key="6">
    <source>
        <dbReference type="ARBA" id="ARBA00022825"/>
    </source>
</evidence>
<dbReference type="GO" id="GO:0043565">
    <property type="term" value="F:sequence-specific DNA binding"/>
    <property type="evidence" value="ECO:0007669"/>
    <property type="project" value="UniProtKB-UniRule"/>
</dbReference>
<dbReference type="SUPFAM" id="SSF88697">
    <property type="entry name" value="PUA domain-like"/>
    <property type="match status" value="1"/>
</dbReference>
<evidence type="ECO:0000256" key="10">
    <source>
        <dbReference type="HAMAP-Rule" id="MF_01973"/>
    </source>
</evidence>
<organism evidence="18 19">
    <name type="scientific">Novosphingobium hassiacum</name>
    <dbReference type="NCBI Taxonomy" id="173676"/>
    <lineage>
        <taxon>Bacteria</taxon>
        <taxon>Pseudomonadati</taxon>
        <taxon>Pseudomonadota</taxon>
        <taxon>Alphaproteobacteria</taxon>
        <taxon>Sphingomonadales</taxon>
        <taxon>Sphingomonadaceae</taxon>
        <taxon>Novosphingobium</taxon>
    </lineage>
</organism>
<evidence type="ECO:0000256" key="4">
    <source>
        <dbReference type="ARBA" id="ARBA00022741"/>
    </source>
</evidence>
<comment type="similarity">
    <text evidence="10 11 14">Belongs to the peptidase S16 family.</text>
</comment>
<feature type="domain" description="Lon N-terminal" evidence="17">
    <location>
        <begin position="4"/>
        <end position="201"/>
    </location>
</feature>
<dbReference type="InterPro" id="IPR015947">
    <property type="entry name" value="PUA-like_sf"/>
</dbReference>
<dbReference type="GO" id="GO:0004176">
    <property type="term" value="F:ATP-dependent peptidase activity"/>
    <property type="evidence" value="ECO:0007669"/>
    <property type="project" value="UniProtKB-UniRule"/>
</dbReference>
<dbReference type="PROSITE" id="PS51786">
    <property type="entry name" value="LON_PROTEOLYTIC"/>
    <property type="match status" value="1"/>
</dbReference>
<feature type="active site" evidence="10 12">
    <location>
        <position position="719"/>
    </location>
</feature>
<reference evidence="18 19" key="1">
    <citation type="submission" date="2020-08" db="EMBL/GenBank/DDBJ databases">
        <title>Genomic Encyclopedia of Type Strains, Phase IV (KMG-IV): sequencing the most valuable type-strain genomes for metagenomic binning, comparative biology and taxonomic classification.</title>
        <authorList>
            <person name="Goeker M."/>
        </authorList>
    </citation>
    <scope>NUCLEOTIDE SEQUENCE [LARGE SCALE GENOMIC DNA]</scope>
    <source>
        <strain evidence="18 19">DSM 14552</strain>
    </source>
</reference>
<dbReference type="Pfam" id="PF22667">
    <property type="entry name" value="Lon_lid"/>
    <property type="match status" value="1"/>
</dbReference>
<dbReference type="FunFam" id="3.40.50.300:FF:000021">
    <property type="entry name" value="Lon protease homolog"/>
    <property type="match status" value="1"/>
</dbReference>
<dbReference type="PROSITE" id="PS51787">
    <property type="entry name" value="LON_N"/>
    <property type="match status" value="1"/>
</dbReference>
<keyword evidence="5 10" id="KW-0378">Hydrolase</keyword>
<proteinExistence type="evidence at transcript level"/>
<dbReference type="InterPro" id="IPR054594">
    <property type="entry name" value="Lon_lid"/>
</dbReference>
<dbReference type="HAMAP" id="MF_01973">
    <property type="entry name" value="lon_bact"/>
    <property type="match status" value="1"/>
</dbReference>
<dbReference type="PIRSF" id="PIRSF001174">
    <property type="entry name" value="Lon_proteas"/>
    <property type="match status" value="1"/>
</dbReference>
<dbReference type="FunFam" id="1.20.5.5270:FF:000002">
    <property type="entry name" value="Lon protease homolog"/>
    <property type="match status" value="1"/>
</dbReference>
<dbReference type="InterPro" id="IPR014721">
    <property type="entry name" value="Ribsml_uS5_D2-typ_fold_subgr"/>
</dbReference>
<dbReference type="Gene3D" id="1.10.8.60">
    <property type="match status" value="1"/>
</dbReference>
<dbReference type="InterPro" id="IPR027543">
    <property type="entry name" value="Lon_bac"/>
</dbReference>
<dbReference type="InterPro" id="IPR020568">
    <property type="entry name" value="Ribosomal_Su5_D2-typ_SF"/>
</dbReference>
<dbReference type="EMBL" id="JACICY010000001">
    <property type="protein sequence ID" value="MBB3858973.1"/>
    <property type="molecule type" value="Genomic_DNA"/>
</dbReference>
<dbReference type="Gene3D" id="3.30.230.10">
    <property type="match status" value="1"/>
</dbReference>
<evidence type="ECO:0000256" key="15">
    <source>
        <dbReference type="SAM" id="MobiDB-lite"/>
    </source>
</evidence>
<gene>
    <name evidence="10" type="primary">lon</name>
    <name evidence="18" type="ORF">GGQ88_000213</name>
</gene>
<dbReference type="NCBIfam" id="NF008053">
    <property type="entry name" value="PRK10787.1"/>
    <property type="match status" value="1"/>
</dbReference>
<accession>A0A7W5ZTT0</accession>
<keyword evidence="19" id="KW-1185">Reference proteome</keyword>
<dbReference type="InterPro" id="IPR003593">
    <property type="entry name" value="AAA+_ATPase"/>
</dbReference>
<dbReference type="CDD" id="cd19500">
    <property type="entry name" value="RecA-like_Lon"/>
    <property type="match status" value="1"/>
</dbReference>
<evidence type="ECO:0000256" key="3">
    <source>
        <dbReference type="ARBA" id="ARBA00022670"/>
    </source>
</evidence>
<dbReference type="SMART" id="SM00464">
    <property type="entry name" value="LON"/>
    <property type="match status" value="1"/>
</dbReference>
<comment type="subunit">
    <text evidence="10 11">Homohexamer. Organized in a ring with a central cavity.</text>
</comment>
<evidence type="ECO:0000256" key="1">
    <source>
        <dbReference type="ARBA" id="ARBA00004496"/>
    </source>
</evidence>
<dbReference type="SUPFAM" id="SSF54211">
    <property type="entry name" value="Ribosomal protein S5 domain 2-like"/>
    <property type="match status" value="1"/>
</dbReference>
<dbReference type="PRINTS" id="PR00830">
    <property type="entry name" value="ENDOLAPTASE"/>
</dbReference>
<comment type="subcellular location">
    <subcellularLocation>
        <location evidence="1 10 11">Cytoplasm</location>
    </subcellularLocation>
</comment>
<dbReference type="RefSeq" id="WP_183611172.1">
    <property type="nucleotide sequence ID" value="NZ_JACICY010000001.1"/>
</dbReference>
<comment type="induction">
    <text evidence="10">By heat shock.</text>
</comment>